<reference evidence="3 4" key="1">
    <citation type="submission" date="2021-07" db="EMBL/GenBank/DDBJ databases">
        <title>Karlodiniumbacter phycospheric gen. nov., sp. nov., a phycosphere bacterium isolated from karlodinium veneficum.</title>
        <authorList>
            <person name="Peng Y."/>
            <person name="Jiang L."/>
            <person name="Lee J."/>
        </authorList>
    </citation>
    <scope>NUCLEOTIDE SEQUENCE</scope>
    <source>
        <strain evidence="3 4">N5</strain>
    </source>
</reference>
<dbReference type="RefSeq" id="WP_257892370.1">
    <property type="nucleotide sequence ID" value="NZ_JAIMBW010000001.1"/>
</dbReference>
<gene>
    <name evidence="2" type="ORF">KUL25_07405</name>
    <name evidence="3" type="ORF">KUL25_07410</name>
</gene>
<dbReference type="EMBL" id="JAIMBW010000001">
    <property type="protein sequence ID" value="MBY4892589.1"/>
    <property type="molecule type" value="Genomic_DNA"/>
</dbReference>
<dbReference type="Proteomes" id="UP000693972">
    <property type="component" value="Unassembled WGS sequence"/>
</dbReference>
<organism evidence="3">
    <name type="scientific">Gymnodinialimonas phycosphaerae</name>
    <dbReference type="NCBI Taxonomy" id="2841589"/>
    <lineage>
        <taxon>Bacteria</taxon>
        <taxon>Pseudomonadati</taxon>
        <taxon>Pseudomonadota</taxon>
        <taxon>Alphaproteobacteria</taxon>
        <taxon>Rhodobacterales</taxon>
        <taxon>Paracoccaceae</taxon>
        <taxon>Gymnodinialimonas</taxon>
    </lineage>
</organism>
<dbReference type="EMBL" id="CP078073">
    <property type="protein sequence ID" value="QXL89327.1"/>
    <property type="molecule type" value="Genomic_DNA"/>
</dbReference>
<evidence type="ECO:0000313" key="3">
    <source>
        <dbReference type="EMBL" id="QXL89327.1"/>
    </source>
</evidence>
<evidence type="ECO:0000256" key="1">
    <source>
        <dbReference type="SAM" id="SignalP"/>
    </source>
</evidence>
<evidence type="ECO:0000313" key="2">
    <source>
        <dbReference type="EMBL" id="MBY4892589.1"/>
    </source>
</evidence>
<evidence type="ECO:0000313" key="4">
    <source>
        <dbReference type="Proteomes" id="UP000693972"/>
    </source>
</evidence>
<keyword evidence="1" id="KW-0732">Signal</keyword>
<name>A0A975TY57_9RHOB</name>
<keyword evidence="4" id="KW-1185">Reference proteome</keyword>
<proteinExistence type="predicted"/>
<feature type="chain" id="PRO_5037309081" evidence="1">
    <location>
        <begin position="19"/>
        <end position="148"/>
    </location>
</feature>
<sequence>MKRLACAALLCGSGPAVAQTALSLSLETTFAPVEEVESLSDALSCTALFRSMSLVFGPESDYFETFCAREGVMASVSGVLWADSPRGAGQSPDEVFTLLLPMINTATDLYVDHMDATVAVTDAPFDGPILAQFDFCTALVEALQRDAG</sequence>
<protein>
    <submittedName>
        <fullName evidence="3">Uncharacterized protein</fullName>
    </submittedName>
</protein>
<accession>A0A975TY57</accession>
<feature type="signal peptide" evidence="1">
    <location>
        <begin position="1"/>
        <end position="18"/>
    </location>
</feature>
<dbReference type="AlphaFoldDB" id="A0A975TY57"/>